<dbReference type="Proteomes" id="UP001165124">
    <property type="component" value="Unassembled WGS sequence"/>
</dbReference>
<feature type="region of interest" description="Disordered" evidence="1">
    <location>
        <begin position="1"/>
        <end position="62"/>
    </location>
</feature>
<evidence type="ECO:0000313" key="4">
    <source>
        <dbReference type="Proteomes" id="UP001165124"/>
    </source>
</evidence>
<comment type="caution">
    <text evidence="3">The sequence shown here is derived from an EMBL/GenBank/DDBJ whole genome shotgun (WGS) entry which is preliminary data.</text>
</comment>
<dbReference type="InterPro" id="IPR010997">
    <property type="entry name" value="HRDC-like_sf"/>
</dbReference>
<dbReference type="Gene3D" id="3.30.420.10">
    <property type="entry name" value="Ribonuclease H-like superfamily/Ribonuclease H"/>
    <property type="match status" value="1"/>
</dbReference>
<dbReference type="InterPro" id="IPR041605">
    <property type="entry name" value="Exo_C"/>
</dbReference>
<dbReference type="InterPro" id="IPR036397">
    <property type="entry name" value="RNaseH_sf"/>
</dbReference>
<accession>A0A9W6PWE7</accession>
<dbReference type="InterPro" id="IPR044876">
    <property type="entry name" value="HRDC_dom_sf"/>
</dbReference>
<dbReference type="InterPro" id="IPR012337">
    <property type="entry name" value="RNaseH-like_sf"/>
</dbReference>
<dbReference type="Pfam" id="PF01612">
    <property type="entry name" value="DNA_pol_A_exo1"/>
    <property type="match status" value="1"/>
</dbReference>
<keyword evidence="3" id="KW-0540">Nuclease</keyword>
<feature type="compositionally biased region" description="Low complexity" evidence="1">
    <location>
        <begin position="36"/>
        <end position="49"/>
    </location>
</feature>
<dbReference type="PANTHER" id="PTHR47649:SF1">
    <property type="entry name" value="RIBONUCLEASE D"/>
    <property type="match status" value="1"/>
</dbReference>
<proteinExistence type="predicted"/>
<dbReference type="InterPro" id="IPR002121">
    <property type="entry name" value="HRDC_dom"/>
</dbReference>
<dbReference type="GO" id="GO:0006139">
    <property type="term" value="P:nucleobase-containing compound metabolic process"/>
    <property type="evidence" value="ECO:0007669"/>
    <property type="project" value="InterPro"/>
</dbReference>
<dbReference type="SUPFAM" id="SSF47819">
    <property type="entry name" value="HRDC-like"/>
    <property type="match status" value="1"/>
</dbReference>
<keyword evidence="3" id="KW-0378">Hydrolase</keyword>
<dbReference type="PANTHER" id="PTHR47649">
    <property type="entry name" value="RIBONUCLEASE D"/>
    <property type="match status" value="1"/>
</dbReference>
<evidence type="ECO:0000259" key="2">
    <source>
        <dbReference type="PROSITE" id="PS50967"/>
    </source>
</evidence>
<dbReference type="Pfam" id="PF18305">
    <property type="entry name" value="DNA_pol_A_exoN"/>
    <property type="match status" value="1"/>
</dbReference>
<dbReference type="CDD" id="cd06142">
    <property type="entry name" value="RNaseD_exo"/>
    <property type="match status" value="1"/>
</dbReference>
<dbReference type="GO" id="GO:0003676">
    <property type="term" value="F:nucleic acid binding"/>
    <property type="evidence" value="ECO:0007669"/>
    <property type="project" value="InterPro"/>
</dbReference>
<dbReference type="PROSITE" id="PS50967">
    <property type="entry name" value="HRDC"/>
    <property type="match status" value="1"/>
</dbReference>
<dbReference type="Pfam" id="PF00570">
    <property type="entry name" value="HRDC"/>
    <property type="match status" value="1"/>
</dbReference>
<protein>
    <submittedName>
        <fullName evidence="3">3'-5' exonuclease</fullName>
    </submittedName>
</protein>
<dbReference type="GO" id="GO:0000166">
    <property type="term" value="F:nucleotide binding"/>
    <property type="evidence" value="ECO:0007669"/>
    <property type="project" value="InterPro"/>
</dbReference>
<dbReference type="SUPFAM" id="SSF53098">
    <property type="entry name" value="Ribonuclease H-like"/>
    <property type="match status" value="1"/>
</dbReference>
<keyword evidence="3" id="KW-0269">Exonuclease</keyword>
<dbReference type="InterPro" id="IPR002562">
    <property type="entry name" value="3'-5'_exonuclease_dom"/>
</dbReference>
<dbReference type="GO" id="GO:0008408">
    <property type="term" value="F:3'-5' exonuclease activity"/>
    <property type="evidence" value="ECO:0007669"/>
    <property type="project" value="InterPro"/>
</dbReference>
<dbReference type="InterPro" id="IPR051086">
    <property type="entry name" value="RNase_D-like"/>
</dbReference>
<dbReference type="SMART" id="SM00341">
    <property type="entry name" value="HRDC"/>
    <property type="match status" value="1"/>
</dbReference>
<feature type="compositionally biased region" description="Low complexity" evidence="1">
    <location>
        <begin position="1"/>
        <end position="17"/>
    </location>
</feature>
<reference evidence="3" key="1">
    <citation type="submission" date="2023-02" db="EMBL/GenBank/DDBJ databases">
        <title>Actinomadura rubrobrunea NBRC 14622.</title>
        <authorList>
            <person name="Ichikawa N."/>
            <person name="Sato H."/>
            <person name="Tonouchi N."/>
        </authorList>
    </citation>
    <scope>NUCLEOTIDE SEQUENCE</scope>
    <source>
        <strain evidence="3">NBRC 14622</strain>
    </source>
</reference>
<dbReference type="EMBL" id="BSRZ01000004">
    <property type="protein sequence ID" value="GLW64148.1"/>
    <property type="molecule type" value="Genomic_DNA"/>
</dbReference>
<organism evidence="3 4">
    <name type="scientific">Actinomadura rubrobrunea</name>
    <dbReference type="NCBI Taxonomy" id="115335"/>
    <lineage>
        <taxon>Bacteria</taxon>
        <taxon>Bacillati</taxon>
        <taxon>Actinomycetota</taxon>
        <taxon>Actinomycetes</taxon>
        <taxon>Streptosporangiales</taxon>
        <taxon>Thermomonosporaceae</taxon>
        <taxon>Actinomadura</taxon>
    </lineage>
</organism>
<keyword evidence="4" id="KW-1185">Reference proteome</keyword>
<evidence type="ECO:0000256" key="1">
    <source>
        <dbReference type="SAM" id="MobiDB-lite"/>
    </source>
</evidence>
<name>A0A9W6PWE7_9ACTN</name>
<gene>
    <name evidence="3" type="ORF">Arub01_23920</name>
</gene>
<dbReference type="AlphaFoldDB" id="A0A9W6PWE7"/>
<feature type="domain" description="HRDC" evidence="2">
    <location>
        <begin position="270"/>
        <end position="350"/>
    </location>
</feature>
<evidence type="ECO:0000313" key="3">
    <source>
        <dbReference type="EMBL" id="GLW64148.1"/>
    </source>
</evidence>
<dbReference type="SMART" id="SM00474">
    <property type="entry name" value="35EXOc"/>
    <property type="match status" value="1"/>
</dbReference>
<sequence length="455" mass="48565">MTSAAAAADQQSASISPAPEPSVPEPSGDGAGGRSAGAADRAVHAAGTAPPRGAVPLLEPRDGVPPVVATAAGLERVIAAFAAGTGPVAVDAERASGYRYGQRAYLIQLRRRGAGTALIDPVALPDLSGLDAALDGAEIVLHAATQDLPCLAEVGIRPRRLFDTELAGRLLGYPRVGLGSMVENVLGFTLEKGHSAADWSTRPLPEDWLRYAALDVELLVELRDALEDQLRAAGKLEWALEEFAAILATPPKPPRPDPWRRTSGIHRVRTRRALAVVREVWNTRDRIARERDLSPGRVLQDAAIIELAQHQPGTPADLQALPSMRNRGARRHQSAWLRAVSRARSLPDRALPDASVPGEGPPPAHRWAERDPAAAKRLAAARAVVAALADEHTMPTENLLQPDCVRRLAWSPPAEATAEAVGAALRKLGARQWQVRLVAKPLAKAFQRLETKGEL</sequence>
<dbReference type="Gene3D" id="1.10.150.80">
    <property type="entry name" value="HRDC domain"/>
    <property type="match status" value="2"/>
</dbReference>